<reference evidence="1" key="1">
    <citation type="submission" date="2014-09" db="EMBL/GenBank/DDBJ databases">
        <authorList>
            <person name="Magalhaes I.L.F."/>
            <person name="Oliveira U."/>
            <person name="Santos F.R."/>
            <person name="Vidigal T.H.D.A."/>
            <person name="Brescovit A.D."/>
            <person name="Santos A.J."/>
        </authorList>
    </citation>
    <scope>NUCLEOTIDE SEQUENCE</scope>
    <source>
        <tissue evidence="1">Shoot tissue taken approximately 20 cm above the soil surface</tissue>
    </source>
</reference>
<sequence>MALQCCFGRIYGITTSFRIASQDCTPLQRTKQFRKQASSWITTSRINSICH</sequence>
<accession>A0A0A8YG91</accession>
<evidence type="ECO:0000313" key="1">
    <source>
        <dbReference type="EMBL" id="JAD24818.1"/>
    </source>
</evidence>
<proteinExistence type="predicted"/>
<name>A0A0A8YG91_ARUDO</name>
<organism evidence="1">
    <name type="scientific">Arundo donax</name>
    <name type="common">Giant reed</name>
    <name type="synonym">Donax arundinaceus</name>
    <dbReference type="NCBI Taxonomy" id="35708"/>
    <lineage>
        <taxon>Eukaryota</taxon>
        <taxon>Viridiplantae</taxon>
        <taxon>Streptophyta</taxon>
        <taxon>Embryophyta</taxon>
        <taxon>Tracheophyta</taxon>
        <taxon>Spermatophyta</taxon>
        <taxon>Magnoliopsida</taxon>
        <taxon>Liliopsida</taxon>
        <taxon>Poales</taxon>
        <taxon>Poaceae</taxon>
        <taxon>PACMAD clade</taxon>
        <taxon>Arundinoideae</taxon>
        <taxon>Arundineae</taxon>
        <taxon>Arundo</taxon>
    </lineage>
</organism>
<dbReference type="EMBL" id="GBRH01273077">
    <property type="protein sequence ID" value="JAD24818.1"/>
    <property type="molecule type" value="Transcribed_RNA"/>
</dbReference>
<protein>
    <submittedName>
        <fullName evidence="1">Uncharacterized protein</fullName>
    </submittedName>
</protein>
<dbReference type="AlphaFoldDB" id="A0A0A8YG91"/>
<reference evidence="1" key="2">
    <citation type="journal article" date="2015" name="Data Brief">
        <title>Shoot transcriptome of the giant reed, Arundo donax.</title>
        <authorList>
            <person name="Barrero R.A."/>
            <person name="Guerrero F.D."/>
            <person name="Moolhuijzen P."/>
            <person name="Goolsby J.A."/>
            <person name="Tidwell J."/>
            <person name="Bellgard S.E."/>
            <person name="Bellgard M.I."/>
        </authorList>
    </citation>
    <scope>NUCLEOTIDE SEQUENCE</scope>
    <source>
        <tissue evidence="1">Shoot tissue taken approximately 20 cm above the soil surface</tissue>
    </source>
</reference>